<dbReference type="PROSITE" id="PS51720">
    <property type="entry name" value="G_AIG1"/>
    <property type="match status" value="1"/>
</dbReference>
<feature type="region of interest" description="Disordered" evidence="4">
    <location>
        <begin position="979"/>
        <end position="1008"/>
    </location>
</feature>
<feature type="region of interest" description="Disordered" evidence="4">
    <location>
        <begin position="125"/>
        <end position="176"/>
    </location>
</feature>
<protein>
    <recommendedName>
        <fullName evidence="5">AIG1-type G domain-containing protein</fullName>
    </recommendedName>
</protein>
<feature type="region of interest" description="Disordered" evidence="4">
    <location>
        <begin position="49"/>
        <end position="73"/>
    </location>
</feature>
<evidence type="ECO:0000256" key="2">
    <source>
        <dbReference type="ARBA" id="ARBA00022741"/>
    </source>
</evidence>
<organism evidence="6 7">
    <name type="scientific">Channa striata</name>
    <name type="common">Snakehead murrel</name>
    <name type="synonym">Ophicephalus striatus</name>
    <dbReference type="NCBI Taxonomy" id="64152"/>
    <lineage>
        <taxon>Eukaryota</taxon>
        <taxon>Metazoa</taxon>
        <taxon>Chordata</taxon>
        <taxon>Craniata</taxon>
        <taxon>Vertebrata</taxon>
        <taxon>Euteleostomi</taxon>
        <taxon>Actinopterygii</taxon>
        <taxon>Neopterygii</taxon>
        <taxon>Teleostei</taxon>
        <taxon>Neoteleostei</taxon>
        <taxon>Acanthomorphata</taxon>
        <taxon>Anabantaria</taxon>
        <taxon>Anabantiformes</taxon>
        <taxon>Channoidei</taxon>
        <taxon>Channidae</taxon>
        <taxon>Channa</taxon>
    </lineage>
</organism>
<sequence>MAEIEEDKKCRSKEFTEKEEHIKMEDEQRQEEVRKLQEQYELEKLKYENQIKEERTRREQEEQQQKELERNYKKQVENMKTKYEEEARKHAEEFNDFKDKYTKDFEGLLEKYDEELKDLRQKYEKVRQEKQKHQTDYSLLQDLSSHKEGPPAVRPPNIPPRHNNVQQRKSCNDGNVQPLDMSELRLVLLGNSWSERRAVVNFILGEPVFSPEEEPDLLAVRGLFKENDIVLINTPDLLLPSLSEDKLTEHVEKCATLCAPGPHVFLLVLQPEDFTEEQKWRFCRVLQRFSDRSFDRSLVLISTPRKKGSGFMERCRQHPPLKDMITMCRYRFLWMKNLEHAELLTRLEQIVKENNGEHVTCEVNEYSTLLYPGEGSRTQEETASVAATHSSLLAEETSRASRWCSVVSAPVWPVPRAGVRWLLLGSHQKERDSGDTSGSPLMGFKDALDVVKAVTSRCAAEARIQDQRLAGFGAHAQETCASLYRVSDLVSQRLSLPQLSTRVHSLLEQEKHICLLQTELNKVKVATGGEDNQGPECLRIVLITGKTGSGKSSSGNTILGRKEFRAAAFQRSVTKSCHKTKSEVDGRPVAVVDTPGLFDTSLTHDEVNEELGKCISLLAPGPHVFLLVLQIERFTQEEKETLRLIKKVFWKSSEKFTIILFTRRDGLEHHTQSVEEYIQQGCDDSFKNLINDCGGRYHVFNNYDKQNHLQDTELITKVDTMVKENGGSCYTNEMLQEAEAAIQKKMDKILKDKEELIKKEQEMLEKQHEKEMEEMKQTIEEQKENEWDKEMTGEQLKQIQDKINKQNEKRKKEEERIEDEVTKRKKEEESEQKQWEEKLNMLAGEIDCSSDKEKRRDLEKRRDEMRREQETWRKNQKESRQKHKRETEMRQKVMQTRLKRLQMEYEQLKDKRDNQKKIEDQNRKERMERGRKELEEKHKTNINDMMKRYEEEARRQAEEFNEFRQKYIRNFAGLMEEHTEEKEALQRKHDRQLQETDEERKKELKRMDDLANYKETTLKEQLKQSEEQLREMEALKKEHKQELMHFKEKYNNKCAVL</sequence>
<feature type="region of interest" description="Disordered" evidence="4">
    <location>
        <begin position="801"/>
        <end position="891"/>
    </location>
</feature>
<comment type="similarity">
    <text evidence="1">Belongs to the TRAFAC class TrmE-Era-EngA-EngB-Septin-like GTPase superfamily. AIG1/Toc34/Toc159-like paraseptin GTPase family. IAN subfamily.</text>
</comment>
<evidence type="ECO:0000256" key="3">
    <source>
        <dbReference type="ARBA" id="ARBA00023134"/>
    </source>
</evidence>
<dbReference type="PANTHER" id="PTHR10903">
    <property type="entry name" value="GTPASE, IMAP FAMILY MEMBER-RELATED"/>
    <property type="match status" value="1"/>
</dbReference>
<keyword evidence="7" id="KW-1185">Reference proteome</keyword>
<feature type="compositionally biased region" description="Basic and acidic residues" evidence="4">
    <location>
        <begin position="776"/>
        <end position="792"/>
    </location>
</feature>
<evidence type="ECO:0000256" key="4">
    <source>
        <dbReference type="SAM" id="MobiDB-lite"/>
    </source>
</evidence>
<dbReference type="Proteomes" id="UP001187415">
    <property type="component" value="Unassembled WGS sequence"/>
</dbReference>
<accession>A0AA88MJY4</accession>
<keyword evidence="2" id="KW-0547">Nucleotide-binding</keyword>
<feature type="domain" description="AIG1-type G" evidence="5">
    <location>
        <begin position="536"/>
        <end position="739"/>
    </location>
</feature>
<gene>
    <name evidence="6" type="ORF">Q5P01_015370</name>
</gene>
<proteinExistence type="inferred from homology"/>
<evidence type="ECO:0000259" key="5">
    <source>
        <dbReference type="PROSITE" id="PS51720"/>
    </source>
</evidence>
<dbReference type="CDD" id="cd01852">
    <property type="entry name" value="AIG1"/>
    <property type="match status" value="1"/>
</dbReference>
<dbReference type="GO" id="GO:0005525">
    <property type="term" value="F:GTP binding"/>
    <property type="evidence" value="ECO:0007669"/>
    <property type="project" value="UniProtKB-KW"/>
</dbReference>
<evidence type="ECO:0000313" key="7">
    <source>
        <dbReference type="Proteomes" id="UP001187415"/>
    </source>
</evidence>
<dbReference type="InterPro" id="IPR045058">
    <property type="entry name" value="GIMA/IAN/Toc"/>
</dbReference>
<dbReference type="Pfam" id="PF04548">
    <property type="entry name" value="AIG1"/>
    <property type="match status" value="2"/>
</dbReference>
<name>A0AA88MJY4_CHASR</name>
<feature type="compositionally biased region" description="Basic and acidic residues" evidence="4">
    <location>
        <begin position="849"/>
        <end position="891"/>
    </location>
</feature>
<dbReference type="AlphaFoldDB" id="A0AA88MJY4"/>
<dbReference type="SUPFAM" id="SSF52540">
    <property type="entry name" value="P-loop containing nucleoside triphosphate hydrolases"/>
    <property type="match status" value="1"/>
</dbReference>
<dbReference type="EMBL" id="JAUPFM010000011">
    <property type="protein sequence ID" value="KAK2838158.1"/>
    <property type="molecule type" value="Genomic_DNA"/>
</dbReference>
<comment type="caution">
    <text evidence="6">The sequence shown here is derived from an EMBL/GenBank/DDBJ whole genome shotgun (WGS) entry which is preliminary data.</text>
</comment>
<feature type="compositionally biased region" description="Basic and acidic residues" evidence="4">
    <location>
        <begin position="801"/>
        <end position="839"/>
    </location>
</feature>
<feature type="compositionally biased region" description="Basic and acidic residues" evidence="4">
    <location>
        <begin position="125"/>
        <end position="135"/>
    </location>
</feature>
<dbReference type="FunFam" id="3.40.50.300:FF:000366">
    <property type="entry name" value="GTPase, IMAP family member 2"/>
    <property type="match status" value="1"/>
</dbReference>
<dbReference type="InterPro" id="IPR027417">
    <property type="entry name" value="P-loop_NTPase"/>
</dbReference>
<feature type="compositionally biased region" description="Polar residues" evidence="4">
    <location>
        <begin position="163"/>
        <end position="175"/>
    </location>
</feature>
<evidence type="ECO:0000256" key="1">
    <source>
        <dbReference type="ARBA" id="ARBA00008535"/>
    </source>
</evidence>
<feature type="region of interest" description="Disordered" evidence="4">
    <location>
        <begin position="776"/>
        <end position="795"/>
    </location>
</feature>
<dbReference type="PANTHER" id="PTHR10903:SF188">
    <property type="entry name" value="GTPASE IMAP FAMILY MEMBER 2-LIKE-RELATED"/>
    <property type="match status" value="1"/>
</dbReference>
<feature type="region of interest" description="Disordered" evidence="4">
    <location>
        <begin position="1"/>
        <end position="30"/>
    </location>
</feature>
<evidence type="ECO:0000313" key="6">
    <source>
        <dbReference type="EMBL" id="KAK2838158.1"/>
    </source>
</evidence>
<feature type="region of interest" description="Disordered" evidence="4">
    <location>
        <begin position="905"/>
        <end position="944"/>
    </location>
</feature>
<keyword evidence="3" id="KW-0342">GTP-binding</keyword>
<dbReference type="Gene3D" id="3.40.50.300">
    <property type="entry name" value="P-loop containing nucleotide triphosphate hydrolases"/>
    <property type="match status" value="2"/>
</dbReference>
<dbReference type="InterPro" id="IPR006703">
    <property type="entry name" value="G_AIG1"/>
</dbReference>
<reference evidence="6" key="1">
    <citation type="submission" date="2023-07" db="EMBL/GenBank/DDBJ databases">
        <title>Chromosome-level Genome Assembly of Striped Snakehead (Channa striata).</title>
        <authorList>
            <person name="Liu H."/>
        </authorList>
    </citation>
    <scope>NUCLEOTIDE SEQUENCE</scope>
    <source>
        <strain evidence="6">Gz</strain>
        <tissue evidence="6">Muscle</tissue>
    </source>
</reference>